<dbReference type="GO" id="GO:0003824">
    <property type="term" value="F:catalytic activity"/>
    <property type="evidence" value="ECO:0007669"/>
    <property type="project" value="InterPro"/>
</dbReference>
<reference evidence="1 2" key="1">
    <citation type="submission" date="2016-02" db="EMBL/GenBank/DDBJ databases">
        <authorList>
            <consortium name="Pathogen Informatics"/>
        </authorList>
    </citation>
    <scope>NUCLEOTIDE SEQUENCE [LARGE SCALE GENOMIC DNA]</scope>
    <source>
        <strain evidence="1 2">RC20</strain>
    </source>
</reference>
<evidence type="ECO:0000313" key="2">
    <source>
        <dbReference type="Proteomes" id="UP000069632"/>
    </source>
</evidence>
<accession>A0A128EET2</accession>
<dbReference type="InterPro" id="IPR036648">
    <property type="entry name" value="CN_Hdrase_a/SCN_Hdrase_g_sf"/>
</dbReference>
<protein>
    <submittedName>
        <fullName evidence="1">NHLP leader peptide domain</fullName>
    </submittedName>
</protein>
<dbReference type="EMBL" id="FIZP01000001">
    <property type="protein sequence ID" value="CZE46748.1"/>
    <property type="molecule type" value="Genomic_DNA"/>
</dbReference>
<dbReference type="AlphaFoldDB" id="A0A128EET2"/>
<dbReference type="SUPFAM" id="SSF56209">
    <property type="entry name" value="Nitrile hydratase alpha chain"/>
    <property type="match status" value="1"/>
</dbReference>
<dbReference type="Gene3D" id="3.90.330.10">
    <property type="entry name" value="Nitrile hydratase alpha /Thiocyanate hydrolase gamma"/>
    <property type="match status" value="1"/>
</dbReference>
<name>A0A128EET2_9BACT</name>
<dbReference type="GO" id="GO:0046914">
    <property type="term" value="F:transition metal ion binding"/>
    <property type="evidence" value="ECO:0007669"/>
    <property type="project" value="InterPro"/>
</dbReference>
<organism evidence="1 2">
    <name type="scientific">Campylobacter geochelonis</name>
    <dbReference type="NCBI Taxonomy" id="1780362"/>
    <lineage>
        <taxon>Bacteria</taxon>
        <taxon>Pseudomonadati</taxon>
        <taxon>Campylobacterota</taxon>
        <taxon>Epsilonproteobacteria</taxon>
        <taxon>Campylobacterales</taxon>
        <taxon>Campylobacteraceae</taxon>
        <taxon>Campylobacter</taxon>
    </lineage>
</organism>
<dbReference type="Proteomes" id="UP000069632">
    <property type="component" value="Unassembled WGS sequence"/>
</dbReference>
<gene>
    <name evidence="1" type="ORF">ERS672216_00535</name>
</gene>
<sequence>MLTNKSFLFASLALFTTNSYSSSQDMLDIFKYSKIPDYELLRIWTSPIYRQSVLDNPYMLFPEDAKHKFFQAYNLKDEDSLNFSIPFLSNRIINNESLKKQISNLSKIDNLSNILPLSILTKALRDDGFKSDLIKNPNKILADFGYDTKGFKVNIFKDTDKLKNIIIPPSGLNEQELAYYEFSA</sequence>
<evidence type="ECO:0000313" key="1">
    <source>
        <dbReference type="EMBL" id="CZE46748.1"/>
    </source>
</evidence>
<keyword evidence="2" id="KW-1185">Reference proteome</keyword>
<dbReference type="RefSeq" id="WP_075540020.1">
    <property type="nucleotide sequence ID" value="NZ_CP053844.1"/>
</dbReference>
<proteinExistence type="predicted"/>